<proteinExistence type="predicted"/>
<organism evidence="1 2">
    <name type="scientific">Kiloniella antarctica</name>
    <dbReference type="NCBI Taxonomy" id="1550907"/>
    <lineage>
        <taxon>Bacteria</taxon>
        <taxon>Pseudomonadati</taxon>
        <taxon>Pseudomonadota</taxon>
        <taxon>Alphaproteobacteria</taxon>
        <taxon>Rhodospirillales</taxon>
        <taxon>Kiloniellaceae</taxon>
        <taxon>Kiloniella</taxon>
    </lineage>
</organism>
<comment type="caution">
    <text evidence="1">The sequence shown here is derived from an EMBL/GenBank/DDBJ whole genome shotgun (WGS) entry which is preliminary data.</text>
</comment>
<evidence type="ECO:0000313" key="1">
    <source>
        <dbReference type="EMBL" id="MFD2206027.1"/>
    </source>
</evidence>
<accession>A0ABW5BIR4</accession>
<name>A0ABW5BIR4_9PROT</name>
<dbReference type="InterPro" id="IPR029058">
    <property type="entry name" value="AB_hydrolase_fold"/>
</dbReference>
<evidence type="ECO:0000313" key="2">
    <source>
        <dbReference type="Proteomes" id="UP001597294"/>
    </source>
</evidence>
<dbReference type="Proteomes" id="UP001597294">
    <property type="component" value="Unassembled WGS sequence"/>
</dbReference>
<dbReference type="Gene3D" id="3.40.50.1820">
    <property type="entry name" value="alpha/beta hydrolase"/>
    <property type="match status" value="1"/>
</dbReference>
<reference evidence="2" key="1">
    <citation type="journal article" date="2019" name="Int. J. Syst. Evol. Microbiol.">
        <title>The Global Catalogue of Microorganisms (GCM) 10K type strain sequencing project: providing services to taxonomists for standard genome sequencing and annotation.</title>
        <authorList>
            <consortium name="The Broad Institute Genomics Platform"/>
            <consortium name="The Broad Institute Genome Sequencing Center for Infectious Disease"/>
            <person name="Wu L."/>
            <person name="Ma J."/>
        </authorList>
    </citation>
    <scope>NUCLEOTIDE SEQUENCE [LARGE SCALE GENOMIC DNA]</scope>
    <source>
        <strain evidence="2">CGMCC 4.7192</strain>
    </source>
</reference>
<dbReference type="RefSeq" id="WP_380251209.1">
    <property type="nucleotide sequence ID" value="NZ_JBHUII010000004.1"/>
</dbReference>
<keyword evidence="2" id="KW-1185">Reference proteome</keyword>
<dbReference type="SUPFAM" id="SSF53474">
    <property type="entry name" value="alpha/beta-Hydrolases"/>
    <property type="match status" value="1"/>
</dbReference>
<sequence length="199" mass="22404">MQVVIVTDIFGRTPAIDLMVDCLERQSVEVHSLDPYGGIKKNFTDEAVAYTEFVSLCGHDHYFELVTQKVSVLKEPILFIGFSAGATAIWRCLGNLFSHKVQHFIGFYPGQIRNYLGLTPLCPSTLIFPAKEAHFSVNEIMETLKCKELVHCHQVSGLHGFMNEQSGNYSEDIADEYYGLLENVELSSHQDLFLKHLCG</sequence>
<dbReference type="EMBL" id="JBHUII010000004">
    <property type="protein sequence ID" value="MFD2206027.1"/>
    <property type="molecule type" value="Genomic_DNA"/>
</dbReference>
<protein>
    <recommendedName>
        <fullName evidence="3">Dienelactone hydrolase domain-containing protein</fullName>
    </recommendedName>
</protein>
<evidence type="ECO:0008006" key="3">
    <source>
        <dbReference type="Google" id="ProtNLM"/>
    </source>
</evidence>
<gene>
    <name evidence="1" type="ORF">ACFSKO_10405</name>
</gene>